<keyword evidence="4" id="KW-0804">Transcription</keyword>
<dbReference type="GO" id="GO:0005634">
    <property type="term" value="C:nucleus"/>
    <property type="evidence" value="ECO:0007669"/>
    <property type="project" value="UniProtKB-SubCell"/>
</dbReference>
<feature type="compositionally biased region" description="Polar residues" evidence="6">
    <location>
        <begin position="264"/>
        <end position="274"/>
    </location>
</feature>
<dbReference type="CDD" id="cd00067">
    <property type="entry name" value="GAL4"/>
    <property type="match status" value="1"/>
</dbReference>
<accession>A0A9P6E637</accession>
<evidence type="ECO:0000256" key="2">
    <source>
        <dbReference type="ARBA" id="ARBA00022723"/>
    </source>
</evidence>
<comment type="caution">
    <text evidence="8">The sequence shown here is derived from an EMBL/GenBank/DDBJ whole genome shotgun (WGS) entry which is preliminary data.</text>
</comment>
<comment type="subcellular location">
    <subcellularLocation>
        <location evidence="1">Nucleus</location>
    </subcellularLocation>
</comment>
<evidence type="ECO:0000259" key="7">
    <source>
        <dbReference type="PROSITE" id="PS50048"/>
    </source>
</evidence>
<dbReference type="PANTHER" id="PTHR47338">
    <property type="entry name" value="ZN(II)2CYS6 TRANSCRIPTION FACTOR (EUROFUNG)-RELATED"/>
    <property type="match status" value="1"/>
</dbReference>
<gene>
    <name evidence="8" type="ORF">CPB83DRAFT_898999</name>
</gene>
<sequence>MSSTRKSEVPQNYLPRGAACVSCRRRKMKCDGQHPVCGQCDRAGRPDDCEYVLGSERSTVQILEDNISRLEARIQELQSAETTTRAVSLQPPYSSSGTPSPPSSASSDASTSGVGGPTRSTISDPPKNVAEALLAGFMPYAADFGFFLNLSRFRTSMFQPFPPGHPARPAPALIFSIYLWAIRVSPDPTIRSTEEAYVKRAIQEAATTLSGNHPKKEIHSIQAEVLLATYFFSLGRFLEGKYHVANAVSTSLSIGLHKIRSSHNDSVPNSTTLPRPQDSTEEGERIIAAWTVFNLDKAWALALDSEPNFRHSTQPMAARIDTPWPLEMEEFEQGALPQHARTANTVLNFLTGTPTPDTGVSTRALEAKAFVLWERVTSFVKKYSSALSRPDQQNIGPILQEFTTLANLLDAQIACLPPITSSPSTARLPPTERTRRVLVTHSILGAAMIRLHTPFAAGGRSESSRRKKIDGAKEILGNLLSVRPHRSNPPLAQVGWLNPVVGSTWVEAAQVLLDEISHSKKTGTDERGLSTFLQQAVSVMGDFGFNIPLINFQVHKVQDTFSYL</sequence>
<keyword evidence="3" id="KW-0805">Transcription regulation</keyword>
<dbReference type="GO" id="GO:0003677">
    <property type="term" value="F:DNA binding"/>
    <property type="evidence" value="ECO:0007669"/>
    <property type="project" value="InterPro"/>
</dbReference>
<feature type="region of interest" description="Disordered" evidence="6">
    <location>
        <begin position="79"/>
        <end position="125"/>
    </location>
</feature>
<keyword evidence="2" id="KW-0479">Metal-binding</keyword>
<organism evidence="8 9">
    <name type="scientific">Crepidotus variabilis</name>
    <dbReference type="NCBI Taxonomy" id="179855"/>
    <lineage>
        <taxon>Eukaryota</taxon>
        <taxon>Fungi</taxon>
        <taxon>Dikarya</taxon>
        <taxon>Basidiomycota</taxon>
        <taxon>Agaricomycotina</taxon>
        <taxon>Agaricomycetes</taxon>
        <taxon>Agaricomycetidae</taxon>
        <taxon>Agaricales</taxon>
        <taxon>Agaricineae</taxon>
        <taxon>Crepidotaceae</taxon>
        <taxon>Crepidotus</taxon>
    </lineage>
</organism>
<keyword evidence="5" id="KW-0539">Nucleus</keyword>
<dbReference type="SMART" id="SM00066">
    <property type="entry name" value="GAL4"/>
    <property type="match status" value="1"/>
</dbReference>
<dbReference type="InterPro" id="IPR050815">
    <property type="entry name" value="TF_fung"/>
</dbReference>
<dbReference type="Gene3D" id="4.10.240.10">
    <property type="entry name" value="Zn(2)-C6 fungal-type DNA-binding domain"/>
    <property type="match status" value="1"/>
</dbReference>
<dbReference type="Pfam" id="PF04082">
    <property type="entry name" value="Fungal_trans"/>
    <property type="match status" value="1"/>
</dbReference>
<proteinExistence type="predicted"/>
<dbReference type="EMBL" id="MU157923">
    <property type="protein sequence ID" value="KAF9523180.1"/>
    <property type="molecule type" value="Genomic_DNA"/>
</dbReference>
<dbReference type="GO" id="GO:0008270">
    <property type="term" value="F:zinc ion binding"/>
    <property type="evidence" value="ECO:0007669"/>
    <property type="project" value="InterPro"/>
</dbReference>
<feature type="compositionally biased region" description="Low complexity" evidence="6">
    <location>
        <begin position="91"/>
        <end position="112"/>
    </location>
</feature>
<evidence type="ECO:0000256" key="1">
    <source>
        <dbReference type="ARBA" id="ARBA00004123"/>
    </source>
</evidence>
<evidence type="ECO:0000256" key="3">
    <source>
        <dbReference type="ARBA" id="ARBA00023015"/>
    </source>
</evidence>
<dbReference type="GO" id="GO:0000981">
    <property type="term" value="F:DNA-binding transcription factor activity, RNA polymerase II-specific"/>
    <property type="evidence" value="ECO:0007669"/>
    <property type="project" value="InterPro"/>
</dbReference>
<evidence type="ECO:0000256" key="6">
    <source>
        <dbReference type="SAM" id="MobiDB-lite"/>
    </source>
</evidence>
<evidence type="ECO:0000313" key="8">
    <source>
        <dbReference type="EMBL" id="KAF9523180.1"/>
    </source>
</evidence>
<dbReference type="AlphaFoldDB" id="A0A9P6E637"/>
<evidence type="ECO:0000256" key="4">
    <source>
        <dbReference type="ARBA" id="ARBA00023163"/>
    </source>
</evidence>
<dbReference type="InterPro" id="IPR001138">
    <property type="entry name" value="Zn2Cys6_DnaBD"/>
</dbReference>
<dbReference type="GO" id="GO:0006351">
    <property type="term" value="P:DNA-templated transcription"/>
    <property type="evidence" value="ECO:0007669"/>
    <property type="project" value="InterPro"/>
</dbReference>
<dbReference type="PROSITE" id="PS00463">
    <property type="entry name" value="ZN2_CY6_FUNGAL_1"/>
    <property type="match status" value="1"/>
</dbReference>
<dbReference type="SUPFAM" id="SSF57701">
    <property type="entry name" value="Zn2/Cys6 DNA-binding domain"/>
    <property type="match status" value="1"/>
</dbReference>
<dbReference type="CDD" id="cd12148">
    <property type="entry name" value="fungal_TF_MHR"/>
    <property type="match status" value="1"/>
</dbReference>
<evidence type="ECO:0000313" key="9">
    <source>
        <dbReference type="Proteomes" id="UP000807306"/>
    </source>
</evidence>
<protein>
    <recommendedName>
        <fullName evidence="7">Zn(2)-C6 fungal-type domain-containing protein</fullName>
    </recommendedName>
</protein>
<name>A0A9P6E637_9AGAR</name>
<reference evidence="8" key="1">
    <citation type="submission" date="2020-11" db="EMBL/GenBank/DDBJ databases">
        <authorList>
            <consortium name="DOE Joint Genome Institute"/>
            <person name="Ahrendt S."/>
            <person name="Riley R."/>
            <person name="Andreopoulos W."/>
            <person name="Labutti K."/>
            <person name="Pangilinan J."/>
            <person name="Ruiz-Duenas F.J."/>
            <person name="Barrasa J.M."/>
            <person name="Sanchez-Garcia M."/>
            <person name="Camarero S."/>
            <person name="Miyauchi S."/>
            <person name="Serrano A."/>
            <person name="Linde D."/>
            <person name="Babiker R."/>
            <person name="Drula E."/>
            <person name="Ayuso-Fernandez I."/>
            <person name="Pacheco R."/>
            <person name="Padilla G."/>
            <person name="Ferreira P."/>
            <person name="Barriuso J."/>
            <person name="Kellner H."/>
            <person name="Castanera R."/>
            <person name="Alfaro M."/>
            <person name="Ramirez L."/>
            <person name="Pisabarro A.G."/>
            <person name="Kuo A."/>
            <person name="Tritt A."/>
            <person name="Lipzen A."/>
            <person name="He G."/>
            <person name="Yan M."/>
            <person name="Ng V."/>
            <person name="Cullen D."/>
            <person name="Martin F."/>
            <person name="Rosso M.-N."/>
            <person name="Henrissat B."/>
            <person name="Hibbett D."/>
            <person name="Martinez A.T."/>
            <person name="Grigoriev I.V."/>
        </authorList>
    </citation>
    <scope>NUCLEOTIDE SEQUENCE</scope>
    <source>
        <strain evidence="8">CBS 506.95</strain>
    </source>
</reference>
<dbReference type="PROSITE" id="PS50048">
    <property type="entry name" value="ZN2_CY6_FUNGAL_2"/>
    <property type="match status" value="1"/>
</dbReference>
<dbReference type="Proteomes" id="UP000807306">
    <property type="component" value="Unassembled WGS sequence"/>
</dbReference>
<dbReference type="InterPro" id="IPR007219">
    <property type="entry name" value="XnlR_reg_dom"/>
</dbReference>
<dbReference type="OrthoDB" id="2309723at2759"/>
<keyword evidence="9" id="KW-1185">Reference proteome</keyword>
<feature type="region of interest" description="Disordered" evidence="6">
    <location>
        <begin position="262"/>
        <end position="282"/>
    </location>
</feature>
<evidence type="ECO:0000256" key="5">
    <source>
        <dbReference type="ARBA" id="ARBA00023242"/>
    </source>
</evidence>
<dbReference type="PANTHER" id="PTHR47338:SF29">
    <property type="entry name" value="ZN(2)-C6 FUNGAL-TYPE DOMAIN-CONTAINING PROTEIN"/>
    <property type="match status" value="1"/>
</dbReference>
<dbReference type="Pfam" id="PF00172">
    <property type="entry name" value="Zn_clus"/>
    <property type="match status" value="1"/>
</dbReference>
<dbReference type="InterPro" id="IPR036864">
    <property type="entry name" value="Zn2-C6_fun-type_DNA-bd_sf"/>
</dbReference>
<feature type="domain" description="Zn(2)-C6 fungal-type" evidence="7">
    <location>
        <begin position="19"/>
        <end position="51"/>
    </location>
</feature>